<gene>
    <name evidence="1" type="ORF">PEVE_00025948</name>
</gene>
<evidence type="ECO:0000313" key="1">
    <source>
        <dbReference type="EMBL" id="CAH3016102.1"/>
    </source>
</evidence>
<dbReference type="Proteomes" id="UP001159427">
    <property type="component" value="Unassembled WGS sequence"/>
</dbReference>
<proteinExistence type="predicted"/>
<accession>A0ABN8LM60</accession>
<sequence>MEQISICVCFVDQKDEDSTLEVRKEFLGFVEAESPKAAILAEKFMTTQAEFRIETRKMRAQGYKGAANMAGSPYKRCFKESNVNLIEAAEEVSVVINVMNTERNDPSVWQELYEQGKQLAANVDNTQQHRANRDFKQ</sequence>
<comment type="caution">
    <text evidence="1">The sequence shown here is derived from an EMBL/GenBank/DDBJ whole genome shotgun (WGS) entry which is preliminary data.</text>
</comment>
<evidence type="ECO:0000313" key="2">
    <source>
        <dbReference type="Proteomes" id="UP001159427"/>
    </source>
</evidence>
<organism evidence="1 2">
    <name type="scientific">Porites evermanni</name>
    <dbReference type="NCBI Taxonomy" id="104178"/>
    <lineage>
        <taxon>Eukaryota</taxon>
        <taxon>Metazoa</taxon>
        <taxon>Cnidaria</taxon>
        <taxon>Anthozoa</taxon>
        <taxon>Hexacorallia</taxon>
        <taxon>Scleractinia</taxon>
        <taxon>Fungiina</taxon>
        <taxon>Poritidae</taxon>
        <taxon>Porites</taxon>
    </lineage>
</organism>
<keyword evidence="2" id="KW-1185">Reference proteome</keyword>
<protein>
    <submittedName>
        <fullName evidence="1">Uncharacterized protein</fullName>
    </submittedName>
</protein>
<reference evidence="1 2" key="1">
    <citation type="submission" date="2022-05" db="EMBL/GenBank/DDBJ databases">
        <authorList>
            <consortium name="Genoscope - CEA"/>
            <person name="William W."/>
        </authorList>
    </citation>
    <scope>NUCLEOTIDE SEQUENCE [LARGE SCALE GENOMIC DNA]</scope>
</reference>
<dbReference type="EMBL" id="CALNXI010000035">
    <property type="protein sequence ID" value="CAH3016102.1"/>
    <property type="molecule type" value="Genomic_DNA"/>
</dbReference>
<name>A0ABN8LM60_9CNID</name>